<feature type="region of interest" description="Disordered" evidence="1">
    <location>
        <begin position="603"/>
        <end position="624"/>
    </location>
</feature>
<feature type="signal peptide" evidence="2">
    <location>
        <begin position="1"/>
        <end position="33"/>
    </location>
</feature>
<evidence type="ECO:0000313" key="3">
    <source>
        <dbReference type="EMBL" id="MEM0515852.1"/>
    </source>
</evidence>
<sequence length="771" mass="82689">MKRFNCKQLVRAMGVALISTASLYGISTTPAHASFFPQQMEEACMAEQAGFNLNCTANDVRVSKVDNIQNVDPDDGPRVECTIGELFEFKADVTITTTANERYDYSVYLPEGDWSAQEFNTDNTCSILIGETNGPGVDLEEGQDQCADISKARGYSDTHVYGGEIITMYCRDEDNSGKAEFDYCMAWHNKDGDDCSEANPAAPGTPSKCRCDSFDIDIFIKPDPVVINKTLLSSSTHTEPGGTYTFELSFTNSNANSSIYIQSLEDLVDEGANGSYETTLDLWGATGAAGSADGVYLTSSNCEQPADGGKIAPSDTYSCQFTVHIVDRDLPDDQSPELYDDVVRVLLWDEKDDPVSDDQCPATISDSDGQDCSDVKRVNVTNLPPSIEVTKTASPDTVPESGANVTYTIRVENTSDDWDSPVTLTYLEDDMFGPLGGKGSCALFVEIENTLAYECSFVEFISAAGAGSHVNVATAKAIDDEGDEAQNSGEATVMITDIPSDIYLVKTANPDEVLETGDDPTAERDVDYTFEFGVDAAGVDTVEFMSLTDTRFGDITGDCSVNMYNDGDDTNGTVGFQPITPVPLNGFDLDPGESASCTIIRGIQGTPSTPHTNTATITGEDDDGQPVEAMDSETVNFTPADPAADMAFATSSLIVIELTNTGIRNVNLTTLTVEDASVFTEQLGANFKLLNEGGDFNNESYPACNLNQLLEYAGSGNESYACAFTIEWAPGLENTDPINAALNEIFVQVTDTLGQTSGNNVVLTVQAAENP</sequence>
<evidence type="ECO:0008006" key="5">
    <source>
        <dbReference type="Google" id="ProtNLM"/>
    </source>
</evidence>
<reference evidence="3 4" key="1">
    <citation type="submission" date="2024-03" db="EMBL/GenBank/DDBJ databases">
        <title>Pseudoalteromonas qingdaonensis sp. nov., isolated from the intestines of marine benthic organisms.</title>
        <authorList>
            <person name="Lin X."/>
            <person name="Fang S."/>
            <person name="Hu X."/>
        </authorList>
    </citation>
    <scope>NUCLEOTIDE SEQUENCE [LARGE SCALE GENOMIC DNA]</scope>
    <source>
        <strain evidence="3 4">YIC-827</strain>
    </source>
</reference>
<name>A0ABU9MX54_9GAMM</name>
<evidence type="ECO:0000313" key="4">
    <source>
        <dbReference type="Proteomes" id="UP001447008"/>
    </source>
</evidence>
<proteinExistence type="predicted"/>
<evidence type="ECO:0000256" key="1">
    <source>
        <dbReference type="SAM" id="MobiDB-lite"/>
    </source>
</evidence>
<comment type="caution">
    <text evidence="3">The sequence shown here is derived from an EMBL/GenBank/DDBJ whole genome shotgun (WGS) entry which is preliminary data.</text>
</comment>
<keyword evidence="2" id="KW-0732">Signal</keyword>
<gene>
    <name evidence="3" type="ORF">WCN91_10590</name>
</gene>
<dbReference type="EMBL" id="JBCGCU010000011">
    <property type="protein sequence ID" value="MEM0515852.1"/>
    <property type="molecule type" value="Genomic_DNA"/>
</dbReference>
<dbReference type="RefSeq" id="WP_342678859.1">
    <property type="nucleotide sequence ID" value="NZ_JBCGCU010000011.1"/>
</dbReference>
<accession>A0ABU9MX54</accession>
<protein>
    <recommendedName>
        <fullName evidence="5">DUF11 domain-containing protein</fullName>
    </recommendedName>
</protein>
<feature type="chain" id="PRO_5045531300" description="DUF11 domain-containing protein" evidence="2">
    <location>
        <begin position="34"/>
        <end position="771"/>
    </location>
</feature>
<feature type="compositionally biased region" description="Polar residues" evidence="1">
    <location>
        <begin position="605"/>
        <end position="617"/>
    </location>
</feature>
<organism evidence="3 4">
    <name type="scientific">Pseudoalteromonas qingdaonensis</name>
    <dbReference type="NCBI Taxonomy" id="3131913"/>
    <lineage>
        <taxon>Bacteria</taxon>
        <taxon>Pseudomonadati</taxon>
        <taxon>Pseudomonadota</taxon>
        <taxon>Gammaproteobacteria</taxon>
        <taxon>Alteromonadales</taxon>
        <taxon>Pseudoalteromonadaceae</taxon>
        <taxon>Pseudoalteromonas</taxon>
    </lineage>
</organism>
<dbReference type="Proteomes" id="UP001447008">
    <property type="component" value="Unassembled WGS sequence"/>
</dbReference>
<keyword evidence="4" id="KW-1185">Reference proteome</keyword>
<evidence type="ECO:0000256" key="2">
    <source>
        <dbReference type="SAM" id="SignalP"/>
    </source>
</evidence>